<comment type="caution">
    <text evidence="4">Lacks conserved residue(s) required for the propagation of feature annotation.</text>
</comment>
<evidence type="ECO:0000256" key="1">
    <source>
        <dbReference type="ARBA" id="ARBA00022642"/>
    </source>
</evidence>
<dbReference type="InterPro" id="IPR015422">
    <property type="entry name" value="PyrdxlP-dep_Trfase_small"/>
</dbReference>
<evidence type="ECO:0000313" key="6">
    <source>
        <dbReference type="EMBL" id="CAK0780263.1"/>
    </source>
</evidence>
<dbReference type="PANTHER" id="PTHR14084:SF0">
    <property type="entry name" value="KYNURENINASE"/>
    <property type="match status" value="1"/>
</dbReference>
<proteinExistence type="inferred from homology"/>
<dbReference type="GO" id="GO:0030170">
    <property type="term" value="F:pyridoxal phosphate binding"/>
    <property type="evidence" value="ECO:0007669"/>
    <property type="project" value="UniProtKB-UniRule"/>
</dbReference>
<dbReference type="HAMAP" id="MF_01970">
    <property type="entry name" value="Kynureninase"/>
    <property type="match status" value="1"/>
</dbReference>
<name>A0AAV1I6F7_9CHLO</name>
<evidence type="ECO:0000256" key="5">
    <source>
        <dbReference type="PIRNR" id="PIRNR038800"/>
    </source>
</evidence>
<feature type="binding site" evidence="4">
    <location>
        <position position="214"/>
    </location>
    <ligand>
        <name>pyridoxal 5'-phosphate</name>
        <dbReference type="ChEBI" id="CHEBI:597326"/>
    </ligand>
</feature>
<dbReference type="EMBL" id="CAUYUE010000006">
    <property type="protein sequence ID" value="CAK0780263.1"/>
    <property type="molecule type" value="Genomic_DNA"/>
</dbReference>
<feature type="binding site" evidence="4">
    <location>
        <position position="239"/>
    </location>
    <ligand>
        <name>pyridoxal 5'-phosphate</name>
        <dbReference type="ChEBI" id="CHEBI:597326"/>
    </ligand>
</feature>
<comment type="cofactor">
    <cofactor evidence="4 5">
        <name>pyridoxal 5'-phosphate</name>
        <dbReference type="ChEBI" id="CHEBI:597326"/>
    </cofactor>
</comment>
<dbReference type="AlphaFoldDB" id="A0AAV1I6F7"/>
<comment type="pathway">
    <text evidence="4 5">Amino-acid degradation; L-kynurenine degradation; L-alanine and anthranilate from L-kynurenine: step 1/1.</text>
</comment>
<feature type="binding site" evidence="4">
    <location>
        <position position="269"/>
    </location>
    <ligand>
        <name>pyridoxal 5'-phosphate</name>
        <dbReference type="ChEBI" id="CHEBI:597326"/>
    </ligand>
</feature>
<dbReference type="InterPro" id="IPR010111">
    <property type="entry name" value="Kynureninase"/>
</dbReference>
<keyword evidence="4 5" id="KW-0963">Cytoplasm</keyword>
<dbReference type="GO" id="GO:0034354">
    <property type="term" value="P:'de novo' NAD+ biosynthetic process from L-tryptophan"/>
    <property type="evidence" value="ECO:0007669"/>
    <property type="project" value="UniProtKB-UniRule"/>
</dbReference>
<comment type="function">
    <text evidence="4 5">Catalyzes the cleavage of L-kynurenine (L-Kyn) and L-3-hydroxykynurenine (L-3OHKyn) into anthranilic acid (AA) and 3-hydroxyanthranilic acid (3-OHAA), respectively.</text>
</comment>
<comment type="subunit">
    <text evidence="4 5">Homodimer.</text>
</comment>
<dbReference type="Gene3D" id="3.40.640.10">
    <property type="entry name" value="Type I PLP-dependent aspartate aminotransferase-like (Major domain)"/>
    <property type="match status" value="1"/>
</dbReference>
<dbReference type="Gene3D" id="3.90.1150.10">
    <property type="entry name" value="Aspartate Aminotransferase, domain 1"/>
    <property type="match status" value="1"/>
</dbReference>
<dbReference type="SUPFAM" id="SSF53383">
    <property type="entry name" value="PLP-dependent transferases"/>
    <property type="match status" value="1"/>
</dbReference>
<comment type="caution">
    <text evidence="6">The sequence shown here is derived from an EMBL/GenBank/DDBJ whole genome shotgun (WGS) entry which is preliminary data.</text>
</comment>
<dbReference type="PANTHER" id="PTHR14084">
    <property type="entry name" value="KYNURENINASE"/>
    <property type="match status" value="1"/>
</dbReference>
<dbReference type="GO" id="GO:0005737">
    <property type="term" value="C:cytoplasm"/>
    <property type="evidence" value="ECO:0007669"/>
    <property type="project" value="UniProtKB-SubCell"/>
</dbReference>
<gene>
    <name evidence="4" type="primary">KYNU</name>
    <name evidence="6" type="ORF">CVIRNUC_004990</name>
</gene>
<dbReference type="Proteomes" id="UP001314263">
    <property type="component" value="Unassembled WGS sequence"/>
</dbReference>
<dbReference type="EC" id="3.7.1.3" evidence="4 5"/>
<dbReference type="Pfam" id="PF22580">
    <property type="entry name" value="KYNU_C"/>
    <property type="match status" value="1"/>
</dbReference>
<evidence type="ECO:0000256" key="2">
    <source>
        <dbReference type="ARBA" id="ARBA00022801"/>
    </source>
</evidence>
<dbReference type="GO" id="GO:0019805">
    <property type="term" value="P:quinolinate biosynthetic process"/>
    <property type="evidence" value="ECO:0007669"/>
    <property type="project" value="UniProtKB-UniRule"/>
</dbReference>
<dbReference type="GO" id="GO:0030429">
    <property type="term" value="F:kynureninase activity"/>
    <property type="evidence" value="ECO:0007669"/>
    <property type="project" value="UniProtKB-UniRule"/>
</dbReference>
<accession>A0AAV1I6F7</accession>
<comment type="similarity">
    <text evidence="4 5">Belongs to the kynureninase family.</text>
</comment>
<reference evidence="6 7" key="1">
    <citation type="submission" date="2023-10" db="EMBL/GenBank/DDBJ databases">
        <authorList>
            <person name="Maclean D."/>
            <person name="Macfadyen A."/>
        </authorList>
    </citation>
    <scope>NUCLEOTIDE SEQUENCE [LARGE SCALE GENOMIC DNA]</scope>
</reference>
<dbReference type="InterPro" id="IPR015421">
    <property type="entry name" value="PyrdxlP-dep_Trfase_major"/>
</dbReference>
<keyword evidence="3 4" id="KW-0663">Pyridoxal phosphate</keyword>
<dbReference type="PIRSF" id="PIRSF038800">
    <property type="entry name" value="KYNU"/>
    <property type="match status" value="1"/>
</dbReference>
<keyword evidence="7" id="KW-1185">Reference proteome</keyword>
<feature type="binding site" evidence="4">
    <location>
        <position position="295"/>
    </location>
    <ligand>
        <name>pyridoxal 5'-phosphate</name>
        <dbReference type="ChEBI" id="CHEBI:597326"/>
    </ligand>
</feature>
<organism evidence="6 7">
    <name type="scientific">Coccomyxa viridis</name>
    <dbReference type="NCBI Taxonomy" id="1274662"/>
    <lineage>
        <taxon>Eukaryota</taxon>
        <taxon>Viridiplantae</taxon>
        <taxon>Chlorophyta</taxon>
        <taxon>core chlorophytes</taxon>
        <taxon>Trebouxiophyceae</taxon>
        <taxon>Trebouxiophyceae incertae sedis</taxon>
        <taxon>Coccomyxaceae</taxon>
        <taxon>Coccomyxa</taxon>
    </lineage>
</organism>
<comment type="catalytic activity">
    <reaction evidence="5">
        <text>3-hydroxy-L-kynurenine + H2O = 3-hydroxyanthranilate + L-alanine + H(+)</text>
        <dbReference type="Rhea" id="RHEA:25143"/>
        <dbReference type="ChEBI" id="CHEBI:15377"/>
        <dbReference type="ChEBI" id="CHEBI:15378"/>
        <dbReference type="ChEBI" id="CHEBI:36559"/>
        <dbReference type="ChEBI" id="CHEBI:57972"/>
        <dbReference type="ChEBI" id="CHEBI:58125"/>
        <dbReference type="EC" id="3.7.1.3"/>
    </reaction>
</comment>
<dbReference type="InterPro" id="IPR015424">
    <property type="entry name" value="PyrdxlP-dep_Trfase"/>
</dbReference>
<evidence type="ECO:0000256" key="3">
    <source>
        <dbReference type="ARBA" id="ARBA00022898"/>
    </source>
</evidence>
<comment type="pathway">
    <text evidence="4 5">Cofactor biosynthesis; NAD(+) biosynthesis; quinolinate from L-kynurenine: step 2/3.</text>
</comment>
<keyword evidence="2 4" id="KW-0378">Hydrolase</keyword>
<comment type="catalytic activity">
    <reaction evidence="4 5">
        <text>L-kynurenine + H2O = anthranilate + L-alanine + H(+)</text>
        <dbReference type="Rhea" id="RHEA:16813"/>
        <dbReference type="ChEBI" id="CHEBI:15377"/>
        <dbReference type="ChEBI" id="CHEBI:15378"/>
        <dbReference type="ChEBI" id="CHEBI:16567"/>
        <dbReference type="ChEBI" id="CHEBI:57959"/>
        <dbReference type="ChEBI" id="CHEBI:57972"/>
        <dbReference type="EC" id="3.7.1.3"/>
    </reaction>
</comment>
<dbReference type="GO" id="GO:0097053">
    <property type="term" value="P:L-kynurenine catabolic process"/>
    <property type="evidence" value="ECO:0007669"/>
    <property type="project" value="UniProtKB-UniRule"/>
</dbReference>
<comment type="subcellular location">
    <subcellularLocation>
        <location evidence="4 5">Cytoplasm</location>
    </subcellularLocation>
</comment>
<dbReference type="NCBIfam" id="TIGR01814">
    <property type="entry name" value="kynureninase"/>
    <property type="match status" value="1"/>
</dbReference>
<feature type="modified residue" description="N6-(pyridoxal phosphate)lysine" evidence="4">
    <location>
        <position position="240"/>
    </location>
</feature>
<dbReference type="GO" id="GO:0019441">
    <property type="term" value="P:L-tryptophan catabolic process to kynurenine"/>
    <property type="evidence" value="ECO:0007669"/>
    <property type="project" value="TreeGrafter"/>
</dbReference>
<feature type="binding site" evidence="4">
    <location>
        <position position="115"/>
    </location>
    <ligand>
        <name>pyridoxal 5'-phosphate</name>
        <dbReference type="ChEBI" id="CHEBI:597326"/>
    </ligand>
</feature>
<keyword evidence="1 4" id="KW-0662">Pyridine nucleotide biosynthesis</keyword>
<feature type="binding site" evidence="4">
    <location>
        <position position="217"/>
    </location>
    <ligand>
        <name>pyridoxal 5'-phosphate</name>
        <dbReference type="ChEBI" id="CHEBI:597326"/>
    </ligand>
</feature>
<evidence type="ECO:0000313" key="7">
    <source>
        <dbReference type="Proteomes" id="UP001314263"/>
    </source>
</evidence>
<protein>
    <recommendedName>
        <fullName evidence="4 5">Kynureninase</fullName>
        <ecNumber evidence="4 5">3.7.1.3</ecNumber>
    </recommendedName>
    <alternativeName>
        <fullName evidence="4">L-kynurenine hydrolase</fullName>
    </alternativeName>
</protein>
<sequence length="429" mass="47003">MSSSTGGIGATEAHTRKRRTFKDCQLLDAADRLAHFRGKFSLPENTVYLDGNSLGPLPVATPARIAEVVEQEWGKDLISSWNKHGWFIMANKVASKIARIVGARAHEMVVGDSTSVNLFKVVSAAARLRPDRHVIVSERANFPTDLYMLEGLIRQLGSKYVLRLADNDGEINSSITADVAVVVLTHVSFRTGRMLDMAKYTQLAHEAGALIVWDLAHSAGAVHVDLAAAGADFAVGCGYKFLNGGPGAPAFLYVAERLQELCEQPLCGWFGHARPFAFESPYAPAEGAQRFQCGTPPILSLAALEVGVDLMLEASQEHLLAKSAALCELFITLVKQECGRWDFRLVSPRNACERGSQICLAHPESYAIVQALILENVVGDFRAPDILRFGFAPLYNSYTTVWTAVQKLQLVMREGLWDKPEYKQRSAVT</sequence>
<evidence type="ECO:0000256" key="4">
    <source>
        <dbReference type="HAMAP-Rule" id="MF_03017"/>
    </source>
</evidence>
<dbReference type="GO" id="GO:0043420">
    <property type="term" value="P:anthranilate metabolic process"/>
    <property type="evidence" value="ECO:0007669"/>
    <property type="project" value="UniProtKB-UniRule"/>
</dbReference>